<dbReference type="Proteomes" id="UP000321089">
    <property type="component" value="Unassembled WGS sequence"/>
</dbReference>
<evidence type="ECO:0000313" key="1">
    <source>
        <dbReference type="EMBL" id="GEQ22178.1"/>
    </source>
</evidence>
<dbReference type="EMBL" id="BKBC01000042">
    <property type="protein sequence ID" value="GEQ22178.1"/>
    <property type="molecule type" value="Genomic_DNA"/>
</dbReference>
<proteinExistence type="predicted"/>
<gene>
    <name evidence="1" type="ORF">CBU02nite_26840</name>
</gene>
<accession>A0A512TQA7</accession>
<dbReference type="AlphaFoldDB" id="A0A512TQA7"/>
<reference evidence="1 2" key="1">
    <citation type="submission" date="2019-07" db="EMBL/GenBank/DDBJ databases">
        <title>Whole genome shotgun sequence of Clostridium butyricum NBRC 3858.</title>
        <authorList>
            <person name="Hosoyama A."/>
            <person name="Uohara A."/>
            <person name="Ohji S."/>
            <person name="Ichikawa N."/>
        </authorList>
    </citation>
    <scope>NUCLEOTIDE SEQUENCE [LARGE SCALE GENOMIC DNA]</scope>
    <source>
        <strain evidence="1 2">NBRC 3858</strain>
    </source>
</reference>
<comment type="caution">
    <text evidence="1">The sequence shown here is derived from an EMBL/GenBank/DDBJ whole genome shotgun (WGS) entry which is preliminary data.</text>
</comment>
<name>A0A512TQA7_CLOBU</name>
<organism evidence="1 2">
    <name type="scientific">Clostridium butyricum</name>
    <dbReference type="NCBI Taxonomy" id="1492"/>
    <lineage>
        <taxon>Bacteria</taxon>
        <taxon>Bacillati</taxon>
        <taxon>Bacillota</taxon>
        <taxon>Clostridia</taxon>
        <taxon>Eubacteriales</taxon>
        <taxon>Clostridiaceae</taxon>
        <taxon>Clostridium</taxon>
    </lineage>
</organism>
<protein>
    <submittedName>
        <fullName evidence="1">Uncharacterized protein</fullName>
    </submittedName>
</protein>
<evidence type="ECO:0000313" key="2">
    <source>
        <dbReference type="Proteomes" id="UP000321089"/>
    </source>
</evidence>
<sequence length="54" mass="6549">MLSYIVIVLFLYNYVYIHEKFFSLYIKSAIHPILERIALSYNINLLIKFYFPSI</sequence>